<dbReference type="OrthoDB" id="2442656at2759"/>
<evidence type="ECO:0000313" key="2">
    <source>
        <dbReference type="Proteomes" id="UP000439903"/>
    </source>
</evidence>
<comment type="caution">
    <text evidence="1">The sequence shown here is derived from an EMBL/GenBank/DDBJ whole genome shotgun (WGS) entry which is preliminary data.</text>
</comment>
<organism evidence="1 2">
    <name type="scientific">Gigaspora margarita</name>
    <dbReference type="NCBI Taxonomy" id="4874"/>
    <lineage>
        <taxon>Eukaryota</taxon>
        <taxon>Fungi</taxon>
        <taxon>Fungi incertae sedis</taxon>
        <taxon>Mucoromycota</taxon>
        <taxon>Glomeromycotina</taxon>
        <taxon>Glomeromycetes</taxon>
        <taxon>Diversisporales</taxon>
        <taxon>Gigasporaceae</taxon>
        <taxon>Gigaspora</taxon>
    </lineage>
</organism>
<gene>
    <name evidence="1" type="ORF">F8M41_025463</name>
</gene>
<dbReference type="Proteomes" id="UP000439903">
    <property type="component" value="Unassembled WGS sequence"/>
</dbReference>
<sequence length="226" mass="26059">MDSSDHKILAQEFSQVAYLAPSPKCNEFANRLLQMNKVLMYEIEKETGKIYVQVESETTPHLIYTTCMYRDPTNICCQCPDFLQKGIMRKHLHAAALYIDNLRQQDQHAHLPEMVFPTYQEVQDIFQKKLEKGTDYKNNDNHTFFLSEEIFNYIKQILGIPTDPKVVMISNTPTLTQPKANLISIASLNTAAIYEQEFRDFLVSTSRILQNEKPNNGGTHPIKVNK</sequence>
<accession>A0A8H4ESX8</accession>
<reference evidence="1 2" key="1">
    <citation type="journal article" date="2019" name="Environ. Microbiol.">
        <title>At the nexus of three kingdoms: the genome of the mycorrhizal fungus Gigaspora margarita provides insights into plant, endobacterial and fungal interactions.</title>
        <authorList>
            <person name="Venice F."/>
            <person name="Ghignone S."/>
            <person name="Salvioli di Fossalunga A."/>
            <person name="Amselem J."/>
            <person name="Novero M."/>
            <person name="Xianan X."/>
            <person name="Sedzielewska Toro K."/>
            <person name="Morin E."/>
            <person name="Lipzen A."/>
            <person name="Grigoriev I.V."/>
            <person name="Henrissat B."/>
            <person name="Martin F.M."/>
            <person name="Bonfante P."/>
        </authorList>
    </citation>
    <scope>NUCLEOTIDE SEQUENCE [LARGE SCALE GENOMIC DNA]</scope>
    <source>
        <strain evidence="1 2">BEG34</strain>
    </source>
</reference>
<protein>
    <recommendedName>
        <fullName evidence="3">SWIM-type domain-containing protein</fullName>
    </recommendedName>
</protein>
<dbReference type="EMBL" id="WTPW01000092">
    <property type="protein sequence ID" value="KAF0549284.1"/>
    <property type="molecule type" value="Genomic_DNA"/>
</dbReference>
<evidence type="ECO:0000313" key="1">
    <source>
        <dbReference type="EMBL" id="KAF0549284.1"/>
    </source>
</evidence>
<evidence type="ECO:0008006" key="3">
    <source>
        <dbReference type="Google" id="ProtNLM"/>
    </source>
</evidence>
<name>A0A8H4ESX8_GIGMA</name>
<keyword evidence="2" id="KW-1185">Reference proteome</keyword>
<proteinExistence type="predicted"/>
<dbReference type="AlphaFoldDB" id="A0A8H4ESX8"/>